<dbReference type="EMBL" id="FONZ01000001">
    <property type="protein sequence ID" value="SFE83638.1"/>
    <property type="molecule type" value="Genomic_DNA"/>
</dbReference>
<reference evidence="3" key="1">
    <citation type="submission" date="2016-10" db="EMBL/GenBank/DDBJ databases">
        <authorList>
            <person name="Varghese N."/>
            <person name="Submissions S."/>
        </authorList>
    </citation>
    <scope>NUCLEOTIDE SEQUENCE [LARGE SCALE GENOMIC DNA]</scope>
    <source>
        <strain evidence="3">DSM 19083</strain>
    </source>
</reference>
<gene>
    <name evidence="2" type="ORF">SAMN04488035_0713</name>
</gene>
<evidence type="ECO:0000313" key="2">
    <source>
        <dbReference type="EMBL" id="SFE83638.1"/>
    </source>
</evidence>
<feature type="transmembrane region" description="Helical" evidence="1">
    <location>
        <begin position="25"/>
        <end position="45"/>
    </location>
</feature>
<dbReference type="STRING" id="285351.SAMN04488035_0713"/>
<evidence type="ECO:0008006" key="4">
    <source>
        <dbReference type="Google" id="ProtNLM"/>
    </source>
</evidence>
<name>A0A1I2DTB6_9MICO</name>
<dbReference type="Proteomes" id="UP000198520">
    <property type="component" value="Unassembled WGS sequence"/>
</dbReference>
<proteinExistence type="predicted"/>
<organism evidence="2 3">
    <name type="scientific">Flavimobilis marinus</name>
    <dbReference type="NCBI Taxonomy" id="285351"/>
    <lineage>
        <taxon>Bacteria</taxon>
        <taxon>Bacillati</taxon>
        <taxon>Actinomycetota</taxon>
        <taxon>Actinomycetes</taxon>
        <taxon>Micrococcales</taxon>
        <taxon>Jonesiaceae</taxon>
        <taxon>Flavimobilis</taxon>
    </lineage>
</organism>
<keyword evidence="1" id="KW-0812">Transmembrane</keyword>
<evidence type="ECO:0000313" key="3">
    <source>
        <dbReference type="Proteomes" id="UP000198520"/>
    </source>
</evidence>
<keyword evidence="1" id="KW-0472">Membrane</keyword>
<evidence type="ECO:0000256" key="1">
    <source>
        <dbReference type="SAM" id="Phobius"/>
    </source>
</evidence>
<sequence>MVTGAHGAAARPWNRLRSDDDRGSAVVEFLGISLILLIPLVYLVLTLAKVQGASYAVEGAARDATRAYLIAPDEQTAAERAVAVVRVALQDQGIEPDDAELAVDCSAAACLTPEETITATVTTAVSLPGAPAALGETLSITVSATSTAIVEPLRVAP</sequence>
<dbReference type="AlphaFoldDB" id="A0A1I2DTB6"/>
<accession>A0A1I2DTB6</accession>
<keyword evidence="3" id="KW-1185">Reference proteome</keyword>
<keyword evidence="1" id="KW-1133">Transmembrane helix</keyword>
<protein>
    <recommendedName>
        <fullName evidence="4">Flp pilus assembly protein TadG</fullName>
    </recommendedName>
</protein>